<dbReference type="PANTHER" id="PTHR45033">
    <property type="match status" value="1"/>
</dbReference>
<evidence type="ECO:0000313" key="2">
    <source>
        <dbReference type="EMBL" id="SCC71765.1"/>
    </source>
</evidence>
<dbReference type="Gene3D" id="3.90.180.10">
    <property type="entry name" value="Medium-chain alcohol dehydrogenases, catalytic domain"/>
    <property type="match status" value="1"/>
</dbReference>
<gene>
    <name evidence="2" type="ORF">GA0116959_105186</name>
</gene>
<name>A0A1C4GV74_9GAMM</name>
<evidence type="ECO:0000313" key="3">
    <source>
        <dbReference type="Proteomes" id="UP000243661"/>
    </source>
</evidence>
<evidence type="ECO:0000259" key="1">
    <source>
        <dbReference type="Pfam" id="PF08240"/>
    </source>
</evidence>
<accession>A0A1C4GV74</accession>
<dbReference type="Proteomes" id="UP000243661">
    <property type="component" value="Unassembled WGS sequence"/>
</dbReference>
<dbReference type="AlphaFoldDB" id="A0A1C4GV74"/>
<sequence>MMKAWLLKDFGLNNLKLEEVETPTPKAGELLIKVGAVSLNYRDKAIVEGFYEPHLVPKPLIPVSDAAGTVVAVGEGVSRFKLGDRVNTTLYSR</sequence>
<dbReference type="PANTHER" id="PTHR45033:SF2">
    <property type="entry name" value="ZINC-TYPE ALCOHOL DEHYDROGENASE-LIKE PROTEIN C1773.06C"/>
    <property type="match status" value="1"/>
</dbReference>
<dbReference type="Pfam" id="PF08240">
    <property type="entry name" value="ADH_N"/>
    <property type="match status" value="1"/>
</dbReference>
<protein>
    <submittedName>
        <fullName evidence="2">Alcohol dehydrogenase GroES-like domain-containing protein</fullName>
    </submittedName>
</protein>
<reference evidence="2 3" key="1">
    <citation type="submission" date="2016-08" db="EMBL/GenBank/DDBJ databases">
        <authorList>
            <person name="Seilhamer J.J."/>
        </authorList>
    </citation>
    <scope>NUCLEOTIDE SEQUENCE [LARGE SCALE GENOMIC DNA]</scope>
    <source>
        <strain evidence="2 3">ANC 4874</strain>
    </source>
</reference>
<dbReference type="InterPro" id="IPR013154">
    <property type="entry name" value="ADH-like_N"/>
</dbReference>
<dbReference type="InterPro" id="IPR011032">
    <property type="entry name" value="GroES-like_sf"/>
</dbReference>
<proteinExistence type="predicted"/>
<feature type="domain" description="Alcohol dehydrogenase-like N-terminal" evidence="1">
    <location>
        <begin position="27"/>
        <end position="87"/>
    </location>
</feature>
<organism evidence="2 3">
    <name type="scientific">Acinetobacter albensis</name>
    <dbReference type="NCBI Taxonomy" id="1673609"/>
    <lineage>
        <taxon>Bacteria</taxon>
        <taxon>Pseudomonadati</taxon>
        <taxon>Pseudomonadota</taxon>
        <taxon>Gammaproteobacteria</taxon>
        <taxon>Moraxellales</taxon>
        <taxon>Moraxellaceae</taxon>
        <taxon>Acinetobacter</taxon>
    </lineage>
</organism>
<dbReference type="SUPFAM" id="SSF50129">
    <property type="entry name" value="GroES-like"/>
    <property type="match status" value="1"/>
</dbReference>
<dbReference type="EMBL" id="FMBK01000005">
    <property type="protein sequence ID" value="SCC71765.1"/>
    <property type="molecule type" value="Genomic_DNA"/>
</dbReference>
<dbReference type="InterPro" id="IPR052711">
    <property type="entry name" value="Zinc_ADH-like"/>
</dbReference>